<dbReference type="Pfam" id="PF10607">
    <property type="entry name" value="CTLH"/>
    <property type="match status" value="1"/>
</dbReference>
<organism evidence="3 4">
    <name type="scientific">Symbiochloris irregularis</name>
    <dbReference type="NCBI Taxonomy" id="706552"/>
    <lineage>
        <taxon>Eukaryota</taxon>
        <taxon>Viridiplantae</taxon>
        <taxon>Chlorophyta</taxon>
        <taxon>core chlorophytes</taxon>
        <taxon>Trebouxiophyceae</taxon>
        <taxon>Trebouxiales</taxon>
        <taxon>Trebouxiaceae</taxon>
        <taxon>Symbiochloris</taxon>
    </lineage>
</organism>
<dbReference type="SMART" id="SM00757">
    <property type="entry name" value="CRA"/>
    <property type="match status" value="1"/>
</dbReference>
<feature type="region of interest" description="Disordered" evidence="1">
    <location>
        <begin position="255"/>
        <end position="299"/>
    </location>
</feature>
<dbReference type="InterPro" id="IPR043136">
    <property type="entry name" value="B30.2/SPRY_sf"/>
</dbReference>
<dbReference type="PROSITE" id="PS50188">
    <property type="entry name" value="B302_SPRY"/>
    <property type="match status" value="1"/>
</dbReference>
<protein>
    <recommendedName>
        <fullName evidence="2">B30.2/SPRY domain-containing protein</fullName>
    </recommendedName>
</protein>
<dbReference type="Pfam" id="PF00622">
    <property type="entry name" value="SPRY"/>
    <property type="match status" value="1"/>
</dbReference>
<dbReference type="InterPro" id="IPR024964">
    <property type="entry name" value="CTLH/CRA"/>
</dbReference>
<dbReference type="Gene3D" id="2.60.120.920">
    <property type="match status" value="1"/>
</dbReference>
<dbReference type="InterPro" id="IPR013320">
    <property type="entry name" value="ConA-like_dom_sf"/>
</dbReference>
<feature type="domain" description="B30.2/SPRY" evidence="2">
    <location>
        <begin position="10"/>
        <end position="197"/>
    </location>
</feature>
<sequence length="550" mass="60231">MWGLNSYSGLPERLGGDWEASDSDAEAVSTEFNTSRFGTFLEVSKDKRSVRYTGNGAHDNDVGAIQGNLPVPSRCKLYYFEATVVHAGERGHIVIGFSDRAFKLSRQPGWEPNSYGYRASDGKKLHMMRLDDYSEPYTTGDTVGAGIHLGRQELFFTKNGKHLGVAYRHVCSVPLFPTIGMHSKNEHVAVNFGAEPFRFNLQGLIHSEMEQQTQAVRRVPLPAEVSHAVVREYLQSFGYGDTLRALDTACGGIERGNSGTDVDMQPSTSSPRHDACNGSAPFTPPPASAPNGASAPPDRQHLAVRQAVRQHIMAGALDKARELLLSTFPETLLAGSPFRNLQAPRGLPPDLEVSPRGAGGPLPRVTGLVAYFYFSCLCFIELIRQRKAEDAALFAQRELAPLRGRLQHLSDEYDEMLHDVMALIAYETPESSPVGALLDMRQREAVADVINAHILTLVAHLHQQPIRQPVCVLERLLKQLVATQAAALEENGGQGEPFRLSTHLSFPAGNHKAHREPSTEQEDVTMYDSSAQHDPSGDAGGHHNGTGWPH</sequence>
<dbReference type="SMART" id="SM00449">
    <property type="entry name" value="SPRY"/>
    <property type="match status" value="1"/>
</dbReference>
<evidence type="ECO:0000313" key="3">
    <source>
        <dbReference type="EMBL" id="KAK9796681.1"/>
    </source>
</evidence>
<keyword evidence="4" id="KW-1185">Reference proteome</keyword>
<dbReference type="InterPro" id="IPR001870">
    <property type="entry name" value="B30.2/SPRY"/>
</dbReference>
<evidence type="ECO:0000313" key="4">
    <source>
        <dbReference type="Proteomes" id="UP001465755"/>
    </source>
</evidence>
<dbReference type="InterPro" id="IPR003877">
    <property type="entry name" value="SPRY_dom"/>
</dbReference>
<dbReference type="AlphaFoldDB" id="A0AAW1NVZ7"/>
<feature type="region of interest" description="Disordered" evidence="1">
    <location>
        <begin position="508"/>
        <end position="550"/>
    </location>
</feature>
<accession>A0AAW1NVZ7</accession>
<evidence type="ECO:0000256" key="1">
    <source>
        <dbReference type="SAM" id="MobiDB-lite"/>
    </source>
</evidence>
<reference evidence="3 4" key="1">
    <citation type="journal article" date="2024" name="Nat. Commun.">
        <title>Phylogenomics reveals the evolutionary origins of lichenization in chlorophyte algae.</title>
        <authorList>
            <person name="Puginier C."/>
            <person name="Libourel C."/>
            <person name="Otte J."/>
            <person name="Skaloud P."/>
            <person name="Haon M."/>
            <person name="Grisel S."/>
            <person name="Petersen M."/>
            <person name="Berrin J.G."/>
            <person name="Delaux P.M."/>
            <person name="Dal Grande F."/>
            <person name="Keller J."/>
        </authorList>
    </citation>
    <scope>NUCLEOTIDE SEQUENCE [LARGE SCALE GENOMIC DNA]</scope>
    <source>
        <strain evidence="3 4">SAG 2036</strain>
    </source>
</reference>
<name>A0AAW1NVZ7_9CHLO</name>
<comment type="caution">
    <text evidence="3">The sequence shown here is derived from an EMBL/GenBank/DDBJ whole genome shotgun (WGS) entry which is preliminary data.</text>
</comment>
<dbReference type="SUPFAM" id="SSF49899">
    <property type="entry name" value="Concanavalin A-like lectins/glucanases"/>
    <property type="match status" value="1"/>
</dbReference>
<feature type="compositionally biased region" description="Polar residues" evidence="1">
    <location>
        <begin position="257"/>
        <end position="270"/>
    </location>
</feature>
<dbReference type="InterPro" id="IPR044736">
    <property type="entry name" value="Gid1/RanBPM/SPLA_SPRY"/>
</dbReference>
<dbReference type="Proteomes" id="UP001465755">
    <property type="component" value="Unassembled WGS sequence"/>
</dbReference>
<evidence type="ECO:0000259" key="2">
    <source>
        <dbReference type="PROSITE" id="PS50188"/>
    </source>
</evidence>
<dbReference type="CDD" id="cd12885">
    <property type="entry name" value="SPRY_RanBP_like"/>
    <property type="match status" value="1"/>
</dbReference>
<dbReference type="InterPro" id="IPR013144">
    <property type="entry name" value="CRA_dom"/>
</dbReference>
<dbReference type="EMBL" id="JALJOQ010000114">
    <property type="protein sequence ID" value="KAK9796681.1"/>
    <property type="molecule type" value="Genomic_DNA"/>
</dbReference>
<dbReference type="PANTHER" id="PTHR12864">
    <property type="entry name" value="RAN BINDING PROTEIN 9-RELATED"/>
    <property type="match status" value="1"/>
</dbReference>
<proteinExistence type="predicted"/>
<gene>
    <name evidence="3" type="ORF">WJX73_008447</name>
</gene>
<dbReference type="InterPro" id="IPR050618">
    <property type="entry name" value="Ubq-SigPath_Reg"/>
</dbReference>